<dbReference type="VEuPathDB" id="FungiDB:UREG_04218"/>
<dbReference type="Gene3D" id="1.10.1200.10">
    <property type="entry name" value="ACP-like"/>
    <property type="match status" value="1"/>
</dbReference>
<dbReference type="InterPro" id="IPR042099">
    <property type="entry name" value="ANL_N_sf"/>
</dbReference>
<dbReference type="SUPFAM" id="SSF47336">
    <property type="entry name" value="ACP-like"/>
    <property type="match status" value="1"/>
</dbReference>
<dbReference type="eggNOG" id="KOG1178">
    <property type="taxonomic scope" value="Eukaryota"/>
</dbReference>
<protein>
    <recommendedName>
        <fullName evidence="6">Carrier domain-containing protein</fullName>
    </recommendedName>
</protein>
<dbReference type="PROSITE" id="PS50075">
    <property type="entry name" value="CARRIER"/>
    <property type="match status" value="1"/>
</dbReference>
<organism evidence="7 8">
    <name type="scientific">Uncinocarpus reesii (strain UAMH 1704)</name>
    <dbReference type="NCBI Taxonomy" id="336963"/>
    <lineage>
        <taxon>Eukaryota</taxon>
        <taxon>Fungi</taxon>
        <taxon>Dikarya</taxon>
        <taxon>Ascomycota</taxon>
        <taxon>Pezizomycotina</taxon>
        <taxon>Eurotiomycetes</taxon>
        <taxon>Eurotiomycetidae</taxon>
        <taxon>Onygenales</taxon>
        <taxon>Onygenaceae</taxon>
        <taxon>Uncinocarpus</taxon>
    </lineage>
</organism>
<evidence type="ECO:0000256" key="1">
    <source>
        <dbReference type="ARBA" id="ARBA00022450"/>
    </source>
</evidence>
<dbReference type="InterPro" id="IPR045851">
    <property type="entry name" value="AMP-bd_C_sf"/>
</dbReference>
<keyword evidence="8" id="KW-1185">Reference proteome</keyword>
<dbReference type="PANTHER" id="PTHR45527:SF3">
    <property type="entry name" value="SIDEROPHORE SYNTHETASE (EUROFUNG)"/>
    <property type="match status" value="1"/>
</dbReference>
<keyword evidence="1" id="KW-0596">Phosphopantetheine</keyword>
<dbReference type="Gene3D" id="3.30.300.30">
    <property type="match status" value="1"/>
</dbReference>
<dbReference type="OMA" id="HAMSDGW"/>
<evidence type="ECO:0000256" key="2">
    <source>
        <dbReference type="ARBA" id="ARBA00022553"/>
    </source>
</evidence>
<keyword evidence="2" id="KW-0597">Phosphoprotein</keyword>
<feature type="domain" description="Carrier" evidence="6">
    <location>
        <begin position="793"/>
        <end position="869"/>
    </location>
</feature>
<dbReference type="Pfam" id="PF00501">
    <property type="entry name" value="AMP-binding"/>
    <property type="match status" value="1"/>
</dbReference>
<dbReference type="Pfam" id="PF00550">
    <property type="entry name" value="PP-binding"/>
    <property type="match status" value="1"/>
</dbReference>
<dbReference type="InterPro" id="IPR036736">
    <property type="entry name" value="ACP-like_sf"/>
</dbReference>
<dbReference type="Gene3D" id="3.30.559.10">
    <property type="entry name" value="Chloramphenicol acetyltransferase-like domain"/>
    <property type="match status" value="1"/>
</dbReference>
<dbReference type="InParanoid" id="C4JN10"/>
<accession>C4JN10</accession>
<dbReference type="Gene3D" id="3.40.50.12780">
    <property type="entry name" value="N-terminal domain of ligase-like"/>
    <property type="match status" value="1"/>
</dbReference>
<evidence type="ECO:0000313" key="7">
    <source>
        <dbReference type="EMBL" id="EEP79372.1"/>
    </source>
</evidence>
<dbReference type="InterPro" id="IPR009081">
    <property type="entry name" value="PP-bd_ACP"/>
</dbReference>
<name>C4JN10_UNCRE</name>
<dbReference type="EMBL" id="CH476616">
    <property type="protein sequence ID" value="EEP79372.1"/>
    <property type="molecule type" value="Genomic_DNA"/>
</dbReference>
<dbReference type="FunFam" id="1.10.1200.10:FF:000005">
    <property type="entry name" value="Nonribosomal peptide synthetase 1"/>
    <property type="match status" value="1"/>
</dbReference>
<feature type="region of interest" description="Disordered" evidence="5">
    <location>
        <begin position="1"/>
        <end position="34"/>
    </location>
</feature>
<feature type="compositionally biased region" description="Polar residues" evidence="5">
    <location>
        <begin position="1"/>
        <end position="23"/>
    </location>
</feature>
<dbReference type="InterPro" id="IPR023213">
    <property type="entry name" value="CAT-like_dom_sf"/>
</dbReference>
<reference evidence="8" key="1">
    <citation type="journal article" date="2009" name="Genome Res.">
        <title>Comparative genomic analyses of the human fungal pathogens Coccidioides and their relatives.</title>
        <authorList>
            <person name="Sharpton T.J."/>
            <person name="Stajich J.E."/>
            <person name="Rounsley S.D."/>
            <person name="Gardner M.J."/>
            <person name="Wortman J.R."/>
            <person name="Jordar V.S."/>
            <person name="Maiti R."/>
            <person name="Kodira C.D."/>
            <person name="Neafsey D.E."/>
            <person name="Zeng Q."/>
            <person name="Hung C.-Y."/>
            <person name="McMahan C."/>
            <person name="Muszewska A."/>
            <person name="Grynberg M."/>
            <person name="Mandel M.A."/>
            <person name="Kellner E.M."/>
            <person name="Barker B.M."/>
            <person name="Galgiani J.N."/>
            <person name="Orbach M.J."/>
            <person name="Kirkland T.N."/>
            <person name="Cole G.T."/>
            <person name="Henn M.R."/>
            <person name="Birren B.W."/>
            <person name="Taylor J.W."/>
        </authorList>
    </citation>
    <scope>NUCLEOTIDE SEQUENCE [LARGE SCALE GENOMIC DNA]</scope>
    <source>
        <strain evidence="8">UAMH 1704</strain>
    </source>
</reference>
<evidence type="ECO:0000256" key="4">
    <source>
        <dbReference type="ARBA" id="ARBA00029454"/>
    </source>
</evidence>
<keyword evidence="3" id="KW-0436">Ligase</keyword>
<evidence type="ECO:0000256" key="5">
    <source>
        <dbReference type="SAM" id="MobiDB-lite"/>
    </source>
</evidence>
<proteinExistence type="inferred from homology"/>
<gene>
    <name evidence="7" type="ORF">UREG_04218</name>
</gene>
<dbReference type="RefSeq" id="XP_002544701.1">
    <property type="nucleotide sequence ID" value="XM_002544655.1"/>
</dbReference>
<evidence type="ECO:0000313" key="8">
    <source>
        <dbReference type="Proteomes" id="UP000002058"/>
    </source>
</evidence>
<dbReference type="InterPro" id="IPR020806">
    <property type="entry name" value="PKS_PP-bd"/>
</dbReference>
<evidence type="ECO:0000256" key="3">
    <source>
        <dbReference type="ARBA" id="ARBA00022598"/>
    </source>
</evidence>
<dbReference type="GO" id="GO:0043041">
    <property type="term" value="P:amino acid activation for nonribosomal peptide biosynthetic process"/>
    <property type="evidence" value="ECO:0007669"/>
    <property type="project" value="TreeGrafter"/>
</dbReference>
<dbReference type="OrthoDB" id="416786at2759"/>
<dbReference type="GeneID" id="8437231"/>
<dbReference type="GO" id="GO:0031177">
    <property type="term" value="F:phosphopantetheine binding"/>
    <property type="evidence" value="ECO:0007669"/>
    <property type="project" value="InterPro"/>
</dbReference>
<evidence type="ECO:0000259" key="6">
    <source>
        <dbReference type="PROSITE" id="PS50075"/>
    </source>
</evidence>
<dbReference type="SMART" id="SM00823">
    <property type="entry name" value="PKS_PP"/>
    <property type="match status" value="1"/>
</dbReference>
<dbReference type="Pfam" id="PF00668">
    <property type="entry name" value="Condensation"/>
    <property type="match status" value="1"/>
</dbReference>
<dbReference type="SUPFAM" id="SSF56801">
    <property type="entry name" value="Acetyl-CoA synthetase-like"/>
    <property type="match status" value="1"/>
</dbReference>
<dbReference type="PANTHER" id="PTHR45527">
    <property type="entry name" value="NONRIBOSOMAL PEPTIDE SYNTHETASE"/>
    <property type="match status" value="1"/>
</dbReference>
<comment type="similarity">
    <text evidence="4">Belongs to the NRP synthetase family.</text>
</comment>
<dbReference type="GO" id="GO:0044550">
    <property type="term" value="P:secondary metabolite biosynthetic process"/>
    <property type="evidence" value="ECO:0007669"/>
    <property type="project" value="TreeGrafter"/>
</dbReference>
<dbReference type="SUPFAM" id="SSF52777">
    <property type="entry name" value="CoA-dependent acyltransferases"/>
    <property type="match status" value="3"/>
</dbReference>
<dbReference type="InterPro" id="IPR001242">
    <property type="entry name" value="Condensation_dom"/>
</dbReference>
<dbReference type="STRING" id="336963.C4JN10"/>
<dbReference type="Proteomes" id="UP000002058">
    <property type="component" value="Unassembled WGS sequence"/>
</dbReference>
<dbReference type="CDD" id="cd05918">
    <property type="entry name" value="A_NRPS_SidN3_like"/>
    <property type="match status" value="1"/>
</dbReference>
<dbReference type="KEGG" id="ure:UREG_04218"/>
<dbReference type="GO" id="GO:0005737">
    <property type="term" value="C:cytoplasm"/>
    <property type="evidence" value="ECO:0007669"/>
    <property type="project" value="TreeGrafter"/>
</dbReference>
<dbReference type="GO" id="GO:0016874">
    <property type="term" value="F:ligase activity"/>
    <property type="evidence" value="ECO:0007669"/>
    <property type="project" value="UniProtKB-KW"/>
</dbReference>
<sequence>MSATPSPAGNSRSMNGTGPKNDTSPSSFALFPPLPNETYVPVQTERRDIHIPKEASANFKIESFTNREDVLFGLAYDGRCTTAGQQAIMPFRFQVQPEATVAETVSIAEAHCKELAQFEHMGLEAFCNFSLGNMQLSQFQNLLVLANQKVATHPGGQISIPPVYSQKYPLSVICVDNADAIHVHAFSDPAVVEPDLLQMMLLHFTDAVRIALDQPERPVRDLQTLGAEAWKILMDWNKTSSPQDPDTSQPFIVEAIEAQCAKRENAPAISAWDGDLTYGELHQEASHIAGLLIDEAVAPGTFVGIHMLKSKMAVVTMLGIMKSGAAFVFLPPSMPMARLVKMCQITSMQFILTERKLAAQAKKLGPKVIRFPNDMGPAYEMPPYLETKTKPEHPLYAVFTSGSLGEPKAVIVDRASYGSGVQEFCRRTRLGPESRTFQFASYAFVVSVFEHLVALSVGACICIASEEQSDTELEESITRTNADWAILTPSVARTLSPKNIPALRDLLLVGEALTNADREQWKDYLTLYTLYGQSETAATTFVGSLSGQSVRRVTDLGELSCGNCWVVDPEDHNLLKPLGTEGELMIESPSLGLEYINDPKQTAEVFVKRPSWLQQIRADDDPARCVLTGDLVRFRDIQGSIQFVGRKGTRTKIRDQRIELGEVEHHMRCHFTGAVSVVAEVVGITISNHREQTAMLVGFVLDNSSAPSRAKPDINEKMFAPPTSEHRQRARKAIQELRRILPTFMVPSAIIPLTYLPRTVTGKIHRKGLREAASNLPLSDLMVYQWDKPVYTAPRTTEERTLQSICAEVLALPLSEISINDNFFNIGGDSLTARQLVSKARSHRLSLTLTQVFNEATLAALAQCAGKHVPQAESVASLSSGHVDPYRALADDFLANLPSGLAAHDIEDVIPTTEMQTLIIDAKVVDYFPFEIDGSLDKHQLRLACESVVQNNASLRSIFVRFREQIVQVILKRIAVSLYTEVELPENGNQDPIVAARAYCMVDKQNPPPMDQPTARFILFPEVNNKHIFVLRLTHAQYDAVCLQPLADQISGAYNSKPVRVITDFPQYRRECARLRTPQAFNFWKSLLAGAQVTRVPRCPDEGKVGQCDMYIKECSPAAPPTGITMATAIKAAWSFVLRQETGQQDVVFGQVIDGRAMNLDGVQGTVGTCLNTTPIRVNYQTGAVSTVIDLFRLIQHQHVQALEFETLEWKDLVAHCTSWPNETDLDSVILHENFGGGPQLSLGGASGAMLDPIFTMGGWKRHTLVTWPEPGKLKAFLMVRAESLDKVLAERLLADFIQTLVRFLDGPEAQL</sequence>
<dbReference type="InterPro" id="IPR000873">
    <property type="entry name" value="AMP-dep_synth/lig_dom"/>
</dbReference>
<dbReference type="Gene3D" id="3.30.559.30">
    <property type="entry name" value="Nonribosomal peptide synthetase, condensation domain"/>
    <property type="match status" value="2"/>
</dbReference>
<dbReference type="HOGENOM" id="CLU_000022_60_3_1"/>